<feature type="domain" description="Peptidase C39-like" evidence="3">
    <location>
        <begin position="256"/>
        <end position="398"/>
    </location>
</feature>
<evidence type="ECO:0000256" key="1">
    <source>
        <dbReference type="ARBA" id="ARBA00010646"/>
    </source>
</evidence>
<organism evidence="4 5">
    <name type="scientific">Corynebacterium heidelbergense</name>
    <dbReference type="NCBI Taxonomy" id="2055947"/>
    <lineage>
        <taxon>Bacteria</taxon>
        <taxon>Bacillati</taxon>
        <taxon>Actinomycetota</taxon>
        <taxon>Actinomycetes</taxon>
        <taxon>Mycobacteriales</taxon>
        <taxon>Corynebacteriaceae</taxon>
        <taxon>Corynebacterium</taxon>
    </lineage>
</organism>
<dbReference type="InterPro" id="IPR017853">
    <property type="entry name" value="GH"/>
</dbReference>
<dbReference type="GO" id="GO:0016052">
    <property type="term" value="P:carbohydrate catabolic process"/>
    <property type="evidence" value="ECO:0007669"/>
    <property type="project" value="TreeGrafter"/>
</dbReference>
<dbReference type="GO" id="GO:0016998">
    <property type="term" value="P:cell wall macromolecule catabolic process"/>
    <property type="evidence" value="ECO:0007669"/>
    <property type="project" value="InterPro"/>
</dbReference>
<name>A0A364VCH2_9CORY</name>
<dbReference type="GO" id="GO:0003796">
    <property type="term" value="F:lysozyme activity"/>
    <property type="evidence" value="ECO:0007669"/>
    <property type="project" value="InterPro"/>
</dbReference>
<dbReference type="InterPro" id="IPR039564">
    <property type="entry name" value="Peptidase_C39-like"/>
</dbReference>
<reference evidence="4 5" key="1">
    <citation type="journal article" date="2018" name="Syst. Appl. Microbiol.">
        <title>Corynebacterium heidelbergense sp. nov., isolated from the preen glands of Egyptian geese (Alopochen aegyptiacus).</title>
        <authorList>
            <person name="Braun M.S."/>
            <person name="Wang E."/>
            <person name="Zimmermann S."/>
            <person name="Wink M."/>
        </authorList>
    </citation>
    <scope>NUCLEOTIDE SEQUENCE [LARGE SCALE GENOMIC DNA]</scope>
    <source>
        <strain evidence="4 5">DSM 104638</strain>
    </source>
</reference>
<dbReference type="OrthoDB" id="3345404at2"/>
<dbReference type="AlphaFoldDB" id="A0A364VCH2"/>
<feature type="region of interest" description="Disordered" evidence="2">
    <location>
        <begin position="222"/>
        <end position="242"/>
    </location>
</feature>
<dbReference type="SUPFAM" id="SSF51445">
    <property type="entry name" value="(Trans)glycosidases"/>
    <property type="match status" value="1"/>
</dbReference>
<comment type="caution">
    <text evidence="4">The sequence shown here is derived from an EMBL/GenBank/DDBJ whole genome shotgun (WGS) entry which is preliminary data.</text>
</comment>
<dbReference type="Pfam" id="PF13529">
    <property type="entry name" value="Peptidase_C39_2"/>
    <property type="match status" value="1"/>
</dbReference>
<dbReference type="RefSeq" id="WP_112769269.1">
    <property type="nucleotide sequence ID" value="NZ_CP063191.1"/>
</dbReference>
<dbReference type="InterPro" id="IPR002053">
    <property type="entry name" value="Glyco_hydro_25"/>
</dbReference>
<evidence type="ECO:0000256" key="2">
    <source>
        <dbReference type="SAM" id="MobiDB-lite"/>
    </source>
</evidence>
<dbReference type="PANTHER" id="PTHR34135">
    <property type="entry name" value="LYSOZYME"/>
    <property type="match status" value="1"/>
</dbReference>
<evidence type="ECO:0000313" key="5">
    <source>
        <dbReference type="Proteomes" id="UP000251047"/>
    </source>
</evidence>
<dbReference type="GO" id="GO:0009253">
    <property type="term" value="P:peptidoglycan catabolic process"/>
    <property type="evidence" value="ECO:0007669"/>
    <property type="project" value="InterPro"/>
</dbReference>
<sequence length="515" mass="56612">MTIFGADVSHYQSPISFRRMVDEGLQFVIFSTGDGDYRDPAFVSNVQDALDNRGLVAAAYHFVRAESEGTSFAQQADAVRDQYAAANCWWLPLFLDCETGATLTPDGIAAFSRELTARGITVRGIYTSKSWWGGYGWRPEFGTVLWQAAYPYAAGTQHTATGHPQDAYNSVGGDGASWWEWRPGPPTALWQFTDAADCAGKRTDMSAFRGTHDDLQALLYPPTPTAPQPGPKIEAKSAPAPRARERVLDYSRDQVTQDTGYWCGPASTQTIVWAATDNLIAESDLAGRLGTTTDGTSSVDAFPRVLNSLVPGADYRSVWMPNDPPTGDQKERLWRDLTNSIDAGFGVIGNVVAPPSNYPRAVPPSDVNPRYGGGTVYHYIALMGYSEDGPRRVWVADSGFYPYGYWIGFDQLATLLPPKGYVAAFAPPHPPQPPHEEDDMFSDEDRRDLRLVGDQLFGYERDERGPKFTGWKPEDLRQSAQAKTAAGQGLTLVEAVQLLRDEVAQLRSELKGTKK</sequence>
<comment type="similarity">
    <text evidence="1">Belongs to the glycosyl hydrolase 25 family.</text>
</comment>
<accession>A0A364VCH2</accession>
<gene>
    <name evidence="4" type="ORF">CWC39_04235</name>
</gene>
<dbReference type="PROSITE" id="PS51904">
    <property type="entry name" value="GLYCOSYL_HYDROL_F25_2"/>
    <property type="match status" value="1"/>
</dbReference>
<evidence type="ECO:0000259" key="3">
    <source>
        <dbReference type="Pfam" id="PF13529"/>
    </source>
</evidence>
<dbReference type="EMBL" id="PHQP01000022">
    <property type="protein sequence ID" value="RAV34266.1"/>
    <property type="molecule type" value="Genomic_DNA"/>
</dbReference>
<dbReference type="Pfam" id="PF01183">
    <property type="entry name" value="Glyco_hydro_25"/>
    <property type="match status" value="1"/>
</dbReference>
<dbReference type="CDD" id="cd00599">
    <property type="entry name" value="GH25_muramidase"/>
    <property type="match status" value="1"/>
</dbReference>
<dbReference type="Gene3D" id="3.20.20.80">
    <property type="entry name" value="Glycosidases"/>
    <property type="match status" value="1"/>
</dbReference>
<protein>
    <recommendedName>
        <fullName evidence="3">Peptidase C39-like domain-containing protein</fullName>
    </recommendedName>
</protein>
<evidence type="ECO:0000313" key="4">
    <source>
        <dbReference type="EMBL" id="RAV34266.1"/>
    </source>
</evidence>
<dbReference type="PANTHER" id="PTHR34135:SF2">
    <property type="entry name" value="LYSOZYME"/>
    <property type="match status" value="1"/>
</dbReference>
<proteinExistence type="inferred from homology"/>
<dbReference type="Proteomes" id="UP000251047">
    <property type="component" value="Unassembled WGS sequence"/>
</dbReference>